<comment type="caution">
    <text evidence="3">The sequence shown here is derived from an EMBL/GenBank/DDBJ whole genome shotgun (WGS) entry which is preliminary data.</text>
</comment>
<reference evidence="3" key="1">
    <citation type="submission" date="2023-07" db="EMBL/GenBank/DDBJ databases">
        <title>A chromosome-level genome assembly of Lolium multiflorum.</title>
        <authorList>
            <person name="Chen Y."/>
            <person name="Copetti D."/>
            <person name="Kolliker R."/>
            <person name="Studer B."/>
        </authorList>
    </citation>
    <scope>NUCLEOTIDE SEQUENCE</scope>
    <source>
        <strain evidence="3">02402/16</strain>
        <tissue evidence="3">Leaf</tissue>
    </source>
</reference>
<dbReference type="PANTHER" id="PTHR33065:SF118">
    <property type="entry name" value="DUF6598 DOMAIN-CONTAINING PROTEIN"/>
    <property type="match status" value="1"/>
</dbReference>
<dbReference type="Proteomes" id="UP001231189">
    <property type="component" value="Unassembled WGS sequence"/>
</dbReference>
<feature type="compositionally biased region" description="Polar residues" evidence="1">
    <location>
        <begin position="514"/>
        <end position="523"/>
    </location>
</feature>
<feature type="region of interest" description="Disordered" evidence="1">
    <location>
        <begin position="1"/>
        <end position="61"/>
    </location>
</feature>
<evidence type="ECO:0000313" key="3">
    <source>
        <dbReference type="EMBL" id="KAK1620736.1"/>
    </source>
</evidence>
<evidence type="ECO:0000259" key="2">
    <source>
        <dbReference type="Pfam" id="PF20241"/>
    </source>
</evidence>
<name>A0AAD8VWP3_LOLMU</name>
<dbReference type="PANTHER" id="PTHR33065">
    <property type="entry name" value="OS07G0486400 PROTEIN"/>
    <property type="match status" value="1"/>
</dbReference>
<keyword evidence="4" id="KW-1185">Reference proteome</keyword>
<protein>
    <recommendedName>
        <fullName evidence="2">DUF6598 domain-containing protein</fullName>
    </recommendedName>
</protein>
<dbReference type="InterPro" id="IPR046533">
    <property type="entry name" value="DUF6598"/>
</dbReference>
<feature type="compositionally biased region" description="Basic and acidic residues" evidence="1">
    <location>
        <begin position="527"/>
        <end position="537"/>
    </location>
</feature>
<feature type="domain" description="DUF6598" evidence="2">
    <location>
        <begin position="595"/>
        <end position="844"/>
    </location>
</feature>
<evidence type="ECO:0000256" key="1">
    <source>
        <dbReference type="SAM" id="MobiDB-lite"/>
    </source>
</evidence>
<feature type="compositionally biased region" description="Basic and acidic residues" evidence="1">
    <location>
        <begin position="25"/>
        <end position="39"/>
    </location>
</feature>
<feature type="region of interest" description="Disordered" evidence="1">
    <location>
        <begin position="514"/>
        <end position="538"/>
    </location>
</feature>
<dbReference type="EMBL" id="JAUUTY010000006">
    <property type="protein sequence ID" value="KAK1620736.1"/>
    <property type="molecule type" value="Genomic_DNA"/>
</dbReference>
<dbReference type="Pfam" id="PF20241">
    <property type="entry name" value="DUF6598"/>
    <property type="match status" value="1"/>
</dbReference>
<feature type="compositionally biased region" description="Polar residues" evidence="1">
    <location>
        <begin position="1"/>
        <end position="12"/>
    </location>
</feature>
<dbReference type="AlphaFoldDB" id="A0AAD8VWP3"/>
<feature type="compositionally biased region" description="Basic and acidic residues" evidence="1">
    <location>
        <begin position="52"/>
        <end position="61"/>
    </location>
</feature>
<evidence type="ECO:0000313" key="4">
    <source>
        <dbReference type="Proteomes" id="UP001231189"/>
    </source>
</evidence>
<sequence>MDSTAVESTMQKQAEEGALTSVESLMRKQAGEGPGKKSEMTWSDSSTGAREVSPKRETLTREQEAIQEFGSWDNFMSIRSGRVKLLDTYLEDRKRRDEAKRREQLCGEHLQDSLRQLEARRRERSARKETLLENRRKASAKAVTWRKHAGKAVASVTDNKPADPSATSKSSATEDEVMGKEPLQQLLKGTANKFDILDPDGDDEKDEIDRGKSAIEEEHVPSDWMNPSDRVEISVKVGSSKFFIDQEGISPEMQKSVTEVEEAVKEAEDGALLVGMDSIGGDSLTRTQAEEVTIKRPDKVEEICQMQWLMEGILLVERHIALVRIKEKFEQKEAALLSGIYSTDRDSLMRKRAEEECEMERQAEEDMMKYFSCLPIERGARAIKQYYGMKYEVAECKALVAKAEKWKALLASQDTSARREKAKANRARKAEASVTEAGKAGEAVAVEDNFLKGIQRALLDIQEKWAKKKNNSDKETLRQLVKDLFDKFDISMSMPAIEEHMPMVESDKRLLQSADSSGTNSMTRLGVQDDLHDDRGKSSATTEAKNFDLYRRCWESTWSETRGTFEHMTALSSMQFTYYTPGCLRRNPAASTPATLQIFSVKLAEIAGGLGWPLSVYGVVAVRDVVDHHRNFLFSCDRDNPQELTQNDPFLRLVGPSRAVVYTDMVHFEIQLKVKGATKSQDVALITEGCDYHEPFGDGSSTFRLKNCFCTMELCMQVVRITTQATILGVQVVGGGQWPFEYGARVTCSALPGKWVVTDNRLTCVTFPASGEVVMVDSKDGAMLGGCDGYLHLPRNVISVETQGRLDVKIQAYSKTGEIAAHENIRFQPKLSKISLGKCSIRGIPVVITVAWSRVAMDKRRLMALGSLSCGC</sequence>
<gene>
    <name evidence="3" type="ORF">QYE76_026253</name>
</gene>
<feature type="region of interest" description="Disordered" evidence="1">
    <location>
        <begin position="142"/>
        <end position="179"/>
    </location>
</feature>
<proteinExistence type="predicted"/>
<organism evidence="3 4">
    <name type="scientific">Lolium multiflorum</name>
    <name type="common">Italian ryegrass</name>
    <name type="synonym">Lolium perenne subsp. multiflorum</name>
    <dbReference type="NCBI Taxonomy" id="4521"/>
    <lineage>
        <taxon>Eukaryota</taxon>
        <taxon>Viridiplantae</taxon>
        <taxon>Streptophyta</taxon>
        <taxon>Embryophyta</taxon>
        <taxon>Tracheophyta</taxon>
        <taxon>Spermatophyta</taxon>
        <taxon>Magnoliopsida</taxon>
        <taxon>Liliopsida</taxon>
        <taxon>Poales</taxon>
        <taxon>Poaceae</taxon>
        <taxon>BOP clade</taxon>
        <taxon>Pooideae</taxon>
        <taxon>Poodae</taxon>
        <taxon>Poeae</taxon>
        <taxon>Poeae Chloroplast Group 2 (Poeae type)</taxon>
        <taxon>Loliodinae</taxon>
        <taxon>Loliinae</taxon>
        <taxon>Lolium</taxon>
    </lineage>
</organism>
<accession>A0AAD8VWP3</accession>